<dbReference type="SUPFAM" id="SSF48452">
    <property type="entry name" value="TPR-like"/>
    <property type="match status" value="1"/>
</dbReference>
<sequence>MRPCGGIHVMYKDRSVARLGMCNYSGALEDAKEASTLSPQYIEAYLCQGDALMEMEQFDEAEKCYSVSLQIDPSIRRSRSFKDRVERLQQKLGAADIS</sequence>
<keyword evidence="2 3" id="KW-0802">TPR repeat</keyword>
<dbReference type="InterPro" id="IPR019734">
    <property type="entry name" value="TPR_rpt"/>
</dbReference>
<dbReference type="AlphaFoldDB" id="A0A059AVT4"/>
<feature type="repeat" description="TPR" evidence="3">
    <location>
        <begin position="42"/>
        <end position="75"/>
    </location>
</feature>
<dbReference type="OMA" id="FKVRIAM"/>
<dbReference type="InterPro" id="IPR011990">
    <property type="entry name" value="TPR-like_helical_dom_sf"/>
</dbReference>
<dbReference type="EMBL" id="KK198760">
    <property type="protein sequence ID" value="KCW57874.1"/>
    <property type="molecule type" value="Genomic_DNA"/>
</dbReference>
<organism evidence="4">
    <name type="scientific">Eucalyptus grandis</name>
    <name type="common">Flooded gum</name>
    <dbReference type="NCBI Taxonomy" id="71139"/>
    <lineage>
        <taxon>Eukaryota</taxon>
        <taxon>Viridiplantae</taxon>
        <taxon>Streptophyta</taxon>
        <taxon>Embryophyta</taxon>
        <taxon>Tracheophyta</taxon>
        <taxon>Spermatophyta</taxon>
        <taxon>Magnoliopsida</taxon>
        <taxon>eudicotyledons</taxon>
        <taxon>Gunneridae</taxon>
        <taxon>Pentapetalae</taxon>
        <taxon>rosids</taxon>
        <taxon>malvids</taxon>
        <taxon>Myrtales</taxon>
        <taxon>Myrtaceae</taxon>
        <taxon>Myrtoideae</taxon>
        <taxon>Eucalypteae</taxon>
        <taxon>Eucalyptus</taxon>
    </lineage>
</organism>
<dbReference type="InParanoid" id="A0A059AVT4"/>
<dbReference type="Pfam" id="PF07719">
    <property type="entry name" value="TPR_2"/>
    <property type="match status" value="1"/>
</dbReference>
<evidence type="ECO:0000256" key="2">
    <source>
        <dbReference type="ARBA" id="ARBA00022803"/>
    </source>
</evidence>
<evidence type="ECO:0000313" key="4">
    <source>
        <dbReference type="EMBL" id="KCW57874.1"/>
    </source>
</evidence>
<evidence type="ECO:0000256" key="1">
    <source>
        <dbReference type="ARBA" id="ARBA00022737"/>
    </source>
</evidence>
<dbReference type="PROSITE" id="PS50005">
    <property type="entry name" value="TPR"/>
    <property type="match status" value="1"/>
</dbReference>
<dbReference type="STRING" id="71139.A0A059AVT4"/>
<dbReference type="PANTHER" id="PTHR47682">
    <property type="entry name" value="TETRATRICOPEPTIDE REPEAT (TPR)-CONTAINING PROTEIN"/>
    <property type="match status" value="1"/>
</dbReference>
<keyword evidence="1" id="KW-0677">Repeat</keyword>
<dbReference type="InterPro" id="IPR013105">
    <property type="entry name" value="TPR_2"/>
</dbReference>
<name>A0A059AVT4_EUCGR</name>
<gene>
    <name evidence="4" type="ORF">EUGRSUZ_H00622</name>
</gene>
<dbReference type="Gramene" id="KCW57874">
    <property type="protein sequence ID" value="KCW57874"/>
    <property type="gene ID" value="EUGRSUZ_H00622"/>
</dbReference>
<evidence type="ECO:0000256" key="3">
    <source>
        <dbReference type="PROSITE-ProRule" id="PRU00339"/>
    </source>
</evidence>
<reference evidence="4" key="1">
    <citation type="submission" date="2013-07" db="EMBL/GenBank/DDBJ databases">
        <title>The genome of Eucalyptus grandis.</title>
        <authorList>
            <person name="Schmutz J."/>
            <person name="Hayes R."/>
            <person name="Myburg A."/>
            <person name="Tuskan G."/>
            <person name="Grattapaglia D."/>
            <person name="Rokhsar D.S."/>
        </authorList>
    </citation>
    <scope>NUCLEOTIDE SEQUENCE</scope>
    <source>
        <tissue evidence="4">Leaf extractions</tissue>
    </source>
</reference>
<dbReference type="Gene3D" id="1.25.40.10">
    <property type="entry name" value="Tetratricopeptide repeat domain"/>
    <property type="match status" value="1"/>
</dbReference>
<dbReference type="PANTHER" id="PTHR47682:SF1">
    <property type="entry name" value="TETRATRICOPEPTIDE REPEAT (TPR)-CONTAINING PROTEIN"/>
    <property type="match status" value="1"/>
</dbReference>
<dbReference type="SMART" id="SM00028">
    <property type="entry name" value="TPR"/>
    <property type="match status" value="2"/>
</dbReference>
<proteinExistence type="predicted"/>
<accession>A0A059AVT4</accession>
<protein>
    <submittedName>
        <fullName evidence="4">Uncharacterized protein</fullName>
    </submittedName>
</protein>